<organism evidence="5 6">
    <name type="scientific">Desulforamulus aquiferis</name>
    <dbReference type="NCBI Taxonomy" id="1397668"/>
    <lineage>
        <taxon>Bacteria</taxon>
        <taxon>Bacillati</taxon>
        <taxon>Bacillota</taxon>
        <taxon>Clostridia</taxon>
        <taxon>Eubacteriales</taxon>
        <taxon>Peptococcaceae</taxon>
        <taxon>Desulforamulus</taxon>
    </lineage>
</organism>
<comment type="caution">
    <text evidence="5">The sequence shown here is derived from an EMBL/GenBank/DDBJ whole genome shotgun (WGS) entry which is preliminary data.</text>
</comment>
<name>A0AAW7ZEH2_9FIRM</name>
<dbReference type="Gene3D" id="3.40.50.1970">
    <property type="match status" value="1"/>
</dbReference>
<dbReference type="InterPro" id="IPR056798">
    <property type="entry name" value="ADH_Fe_C"/>
</dbReference>
<feature type="domain" description="Fe-containing alcohol dehydrogenase-like C-terminal" evidence="4">
    <location>
        <begin position="181"/>
        <end position="373"/>
    </location>
</feature>
<dbReference type="CDD" id="cd08551">
    <property type="entry name" value="Fe-ADH"/>
    <property type="match status" value="1"/>
</dbReference>
<dbReference type="AlphaFoldDB" id="A0AAW7ZEH2"/>
<dbReference type="FunFam" id="3.40.50.1970:FF:000003">
    <property type="entry name" value="Alcohol dehydrogenase, iron-containing"/>
    <property type="match status" value="1"/>
</dbReference>
<dbReference type="Gene3D" id="1.20.1090.10">
    <property type="entry name" value="Dehydroquinate synthase-like - alpha domain"/>
    <property type="match status" value="1"/>
</dbReference>
<evidence type="ECO:0000256" key="2">
    <source>
        <dbReference type="ARBA" id="ARBA00023002"/>
    </source>
</evidence>
<proteinExistence type="inferred from homology"/>
<feature type="domain" description="Alcohol dehydrogenase iron-type/glycerol dehydrogenase GldA" evidence="3">
    <location>
        <begin position="10"/>
        <end position="168"/>
    </location>
</feature>
<reference evidence="5" key="2">
    <citation type="submission" date="2023-03" db="EMBL/GenBank/DDBJ databases">
        <authorList>
            <person name="Zhang Z."/>
        </authorList>
    </citation>
    <scope>NUCLEOTIDE SEQUENCE</scope>
    <source>
        <strain evidence="5">DSA</strain>
    </source>
</reference>
<sequence length="375" mass="40734">MFKDYLFNTPCKILAGIDTRKTLGKQVKKYAGKVVLICTDKKSQRSGLLVDILESLSRENLAYVIFDELDCCPTIEIVEQGLNQYRNEECDILLAVGGSSAIDTAKVISSLTKSPGESTCQEAPVIAVPTNASLGSEFHNWSVITDDLSNKTIIMDRVPTPKLVIMDPYMLQVLNATMAGQTGLQILSIAIDGYVSLGSYELTDILNLKAIELTAKNLRRFVANRRDLESATAVQNAGLYAALGSANSGLGNVFAMTTTLANHSKIAAGKAWSVILPRVMKYNAMACPDKFVNIAKCFGEKVSDLPINEAALKSVDGVAKLISDIDLPSSFNSQDIPHGLIEILSQKVLECQHCRTNPRDTKLDHLVSLFSKTVS</sequence>
<dbReference type="Pfam" id="PF00465">
    <property type="entry name" value="Fe-ADH"/>
    <property type="match status" value="1"/>
</dbReference>
<dbReference type="Proteomes" id="UP001172911">
    <property type="component" value="Unassembled WGS sequence"/>
</dbReference>
<evidence type="ECO:0000259" key="3">
    <source>
        <dbReference type="Pfam" id="PF00465"/>
    </source>
</evidence>
<dbReference type="GO" id="GO:0046872">
    <property type="term" value="F:metal ion binding"/>
    <property type="evidence" value="ECO:0007669"/>
    <property type="project" value="InterPro"/>
</dbReference>
<gene>
    <name evidence="5" type="ORF">P6N53_10780</name>
</gene>
<accession>A0AAW7ZEH2</accession>
<keyword evidence="2" id="KW-0560">Oxidoreductase</keyword>
<protein>
    <submittedName>
        <fullName evidence="5">Iron-containing alcohol dehydrogenase</fullName>
    </submittedName>
</protein>
<dbReference type="PANTHER" id="PTHR11496:SF102">
    <property type="entry name" value="ALCOHOL DEHYDROGENASE 4"/>
    <property type="match status" value="1"/>
</dbReference>
<dbReference type="InterPro" id="IPR001670">
    <property type="entry name" value="ADH_Fe/GldA"/>
</dbReference>
<dbReference type="Pfam" id="PF25137">
    <property type="entry name" value="ADH_Fe_C"/>
    <property type="match status" value="1"/>
</dbReference>
<evidence type="ECO:0000313" key="5">
    <source>
        <dbReference type="EMBL" id="MDO7787702.1"/>
    </source>
</evidence>
<evidence type="ECO:0000256" key="1">
    <source>
        <dbReference type="ARBA" id="ARBA00007358"/>
    </source>
</evidence>
<reference evidence="5" key="1">
    <citation type="journal article" date="2023" name="J. Hazard. Mater.">
        <title>Anaerobic biodegradation of pyrene and benzo[a]pyrene by a new sulfate-reducing Desulforamulus aquiferis strain DSA.</title>
        <authorList>
            <person name="Zhang Z."/>
            <person name="Sun J."/>
            <person name="Gong X."/>
            <person name="Wang C."/>
            <person name="Wang H."/>
        </authorList>
    </citation>
    <scope>NUCLEOTIDE SEQUENCE</scope>
    <source>
        <strain evidence="5">DSA</strain>
    </source>
</reference>
<evidence type="ECO:0000259" key="4">
    <source>
        <dbReference type="Pfam" id="PF25137"/>
    </source>
</evidence>
<keyword evidence="6" id="KW-1185">Reference proteome</keyword>
<dbReference type="InterPro" id="IPR039697">
    <property type="entry name" value="Alcohol_dehydrogenase_Fe"/>
</dbReference>
<comment type="similarity">
    <text evidence="1">Belongs to the iron-containing alcohol dehydrogenase family.</text>
</comment>
<dbReference type="GO" id="GO:0004022">
    <property type="term" value="F:alcohol dehydrogenase (NAD+) activity"/>
    <property type="evidence" value="ECO:0007669"/>
    <property type="project" value="UniProtKB-ARBA"/>
</dbReference>
<dbReference type="EMBL" id="JARPTC010000015">
    <property type="protein sequence ID" value="MDO7787702.1"/>
    <property type="molecule type" value="Genomic_DNA"/>
</dbReference>
<dbReference type="PANTHER" id="PTHR11496">
    <property type="entry name" value="ALCOHOL DEHYDROGENASE"/>
    <property type="match status" value="1"/>
</dbReference>
<evidence type="ECO:0000313" key="6">
    <source>
        <dbReference type="Proteomes" id="UP001172911"/>
    </source>
</evidence>
<dbReference type="SUPFAM" id="SSF56796">
    <property type="entry name" value="Dehydroquinate synthase-like"/>
    <property type="match status" value="1"/>
</dbReference>
<dbReference type="RefSeq" id="WP_304542959.1">
    <property type="nucleotide sequence ID" value="NZ_JARPTC010000015.1"/>
</dbReference>